<dbReference type="EMBL" id="JANBPW010000583">
    <property type="protein sequence ID" value="KAJ1948960.1"/>
    <property type="molecule type" value="Genomic_DNA"/>
</dbReference>
<gene>
    <name evidence="1" type="ORF">FBU59_001360</name>
</gene>
<name>A0ACC1JE33_9FUNG</name>
<organism evidence="1 2">
    <name type="scientific">Linderina macrospora</name>
    <dbReference type="NCBI Taxonomy" id="4868"/>
    <lineage>
        <taxon>Eukaryota</taxon>
        <taxon>Fungi</taxon>
        <taxon>Fungi incertae sedis</taxon>
        <taxon>Zoopagomycota</taxon>
        <taxon>Kickxellomycotina</taxon>
        <taxon>Kickxellomycetes</taxon>
        <taxon>Kickxellales</taxon>
        <taxon>Kickxellaceae</taxon>
        <taxon>Linderina</taxon>
    </lineage>
</organism>
<proteinExistence type="predicted"/>
<sequence>MPVQKFTESNAFIPDSWLSPERFKMTAEGLTSIIEQIIKHKPSPEVTVVRDTGSIFKRGWFGPKKLRKGTRMELNVDSVKVRCPRCHVTGFTEIRRENGKRVFFARVLVAIVLIIINGPLTAASAVNTARQLELFKRKSHFCTSCNVKLGKNVTIFAPKRGFFQRLGFD</sequence>
<keyword evidence="2" id="KW-1185">Reference proteome</keyword>
<reference evidence="1" key="1">
    <citation type="submission" date="2022-07" db="EMBL/GenBank/DDBJ databases">
        <title>Phylogenomic reconstructions and comparative analyses of Kickxellomycotina fungi.</title>
        <authorList>
            <person name="Reynolds N.K."/>
            <person name="Stajich J.E."/>
            <person name="Barry K."/>
            <person name="Grigoriev I.V."/>
            <person name="Crous P."/>
            <person name="Smith M.E."/>
        </authorList>
    </citation>
    <scope>NUCLEOTIDE SEQUENCE</scope>
    <source>
        <strain evidence="1">NRRL 5244</strain>
    </source>
</reference>
<dbReference type="Proteomes" id="UP001150603">
    <property type="component" value="Unassembled WGS sequence"/>
</dbReference>
<evidence type="ECO:0000313" key="1">
    <source>
        <dbReference type="EMBL" id="KAJ1948960.1"/>
    </source>
</evidence>
<comment type="caution">
    <text evidence="1">The sequence shown here is derived from an EMBL/GenBank/DDBJ whole genome shotgun (WGS) entry which is preliminary data.</text>
</comment>
<evidence type="ECO:0000313" key="2">
    <source>
        <dbReference type="Proteomes" id="UP001150603"/>
    </source>
</evidence>
<protein>
    <submittedName>
        <fullName evidence="1">Uncharacterized protein</fullName>
    </submittedName>
</protein>
<accession>A0ACC1JE33</accession>